<dbReference type="GO" id="GO:0009307">
    <property type="term" value="P:DNA restriction-modification system"/>
    <property type="evidence" value="ECO:0007669"/>
    <property type="project" value="InterPro"/>
</dbReference>
<evidence type="ECO:0008006" key="3">
    <source>
        <dbReference type="Google" id="ProtNLM"/>
    </source>
</evidence>
<evidence type="ECO:0000313" key="1">
    <source>
        <dbReference type="EMBL" id="KPL78803.1"/>
    </source>
</evidence>
<dbReference type="Proteomes" id="UP000050417">
    <property type="component" value="Unassembled WGS sequence"/>
</dbReference>
<protein>
    <recommendedName>
        <fullName evidence="3">Restriction endonuclease</fullName>
    </recommendedName>
</protein>
<accession>A0A0P6XUH7</accession>
<proteinExistence type="predicted"/>
<dbReference type="OrthoDB" id="307209at2"/>
<dbReference type="PIRSF" id="PIRSF003109">
    <property type="entry name" value="McrC"/>
    <property type="match status" value="1"/>
</dbReference>
<evidence type="ECO:0000313" key="2">
    <source>
        <dbReference type="Proteomes" id="UP000050417"/>
    </source>
</evidence>
<dbReference type="PANTHER" id="PTHR38733:SF1">
    <property type="entry name" value="TYPE IV METHYL-DIRECTED RESTRICTION ENZYME ECOKMCRBC"/>
    <property type="match status" value="1"/>
</dbReference>
<dbReference type="EMBL" id="LGCL01000016">
    <property type="protein sequence ID" value="KPL78803.1"/>
    <property type="molecule type" value="Genomic_DNA"/>
</dbReference>
<gene>
    <name evidence="1" type="ORF">ADN00_06150</name>
</gene>
<dbReference type="STRING" id="1134406.ADN00_06150"/>
<dbReference type="InterPro" id="IPR019292">
    <property type="entry name" value="McrC"/>
</dbReference>
<dbReference type="InterPro" id="IPR014407">
    <property type="entry name" value="McrC_bac"/>
</dbReference>
<keyword evidence="2" id="KW-1185">Reference proteome</keyword>
<dbReference type="RefSeq" id="WP_075062087.1">
    <property type="nucleotide sequence ID" value="NZ_LGCL01000016.1"/>
</dbReference>
<sequence length="373" mass="43681">MYGPAMVDNPTNIYKTEFGIPIRNVWYMLMYAWGEALLNRFGELDDVENAPSLDALLASILVKLIQQRMRIGLGRSYFDEKLLAEGIRGRINFIDSLKHQTFERGQVYCDTHQFSLNVPKNQILRSTLDKLVQIGDFGPDIKMANELRHQIRWLTRQMDGIDLIELKQDFIHRQNLGRNDRDYQVMLFVCELILQRHMPSETGGDIRLPSINKDAQVMHRVYERFIACFYQYHLDGWKVTPQSRLKWFESNTSKYLPVMQPDLLLQEKKSRRIIILDTKFTAKSLIENQWGKVGFDSSHLYQLFTYLKTQEHLSEQNQNATGILLYPTINQTNISEEIGLQNLTIRIETVDLAAPWEEIEYQLLKILKYNVAT</sequence>
<dbReference type="AlphaFoldDB" id="A0A0P6XUH7"/>
<comment type="caution">
    <text evidence="1">The sequence shown here is derived from an EMBL/GenBank/DDBJ whole genome shotgun (WGS) entry which is preliminary data.</text>
</comment>
<organism evidence="1 2">
    <name type="scientific">Ornatilinea apprima</name>
    <dbReference type="NCBI Taxonomy" id="1134406"/>
    <lineage>
        <taxon>Bacteria</taxon>
        <taxon>Bacillati</taxon>
        <taxon>Chloroflexota</taxon>
        <taxon>Anaerolineae</taxon>
        <taxon>Anaerolineales</taxon>
        <taxon>Anaerolineaceae</taxon>
        <taxon>Ornatilinea</taxon>
    </lineage>
</organism>
<dbReference type="REBASE" id="132868">
    <property type="entry name" value="OapP3M1McrBCP"/>
</dbReference>
<name>A0A0P6XUH7_9CHLR</name>
<dbReference type="PANTHER" id="PTHR38733">
    <property type="entry name" value="PROTEIN MCRC"/>
    <property type="match status" value="1"/>
</dbReference>
<reference evidence="1 2" key="1">
    <citation type="submission" date="2015-07" db="EMBL/GenBank/DDBJ databases">
        <title>Genome sequence of Ornatilinea apprima DSM 23815.</title>
        <authorList>
            <person name="Hemp J."/>
            <person name="Ward L.M."/>
            <person name="Pace L.A."/>
            <person name="Fischer W.W."/>
        </authorList>
    </citation>
    <scope>NUCLEOTIDE SEQUENCE [LARGE SCALE GENOMIC DNA]</scope>
    <source>
        <strain evidence="1 2">P3M-1</strain>
    </source>
</reference>
<dbReference type="Pfam" id="PF10117">
    <property type="entry name" value="McrBC"/>
    <property type="match status" value="1"/>
</dbReference>